<reference evidence="10 11" key="1">
    <citation type="submission" date="2020-05" db="EMBL/GenBank/DDBJ databases">
        <title>Identification and distribution of gene clusters putatively required for synthesis of sphingolipid metabolism inhibitors in phylogenetically diverse species of the filamentous fungus Fusarium.</title>
        <authorList>
            <person name="Kim H.-S."/>
            <person name="Busman M."/>
            <person name="Brown D.W."/>
            <person name="Divon H."/>
            <person name="Uhlig S."/>
            <person name="Proctor R.H."/>
        </authorList>
    </citation>
    <scope>NUCLEOTIDE SEQUENCE [LARGE SCALE GENOMIC DNA]</scope>
    <source>
        <strain evidence="10 11">NRRL 66243</strain>
    </source>
</reference>
<dbReference type="OrthoDB" id="10262656at2759"/>
<feature type="transmembrane region" description="Helical" evidence="8">
    <location>
        <begin position="203"/>
        <end position="225"/>
    </location>
</feature>
<evidence type="ECO:0000256" key="2">
    <source>
        <dbReference type="ARBA" id="ARBA00022448"/>
    </source>
</evidence>
<dbReference type="SUPFAM" id="SSF103473">
    <property type="entry name" value="MFS general substrate transporter"/>
    <property type="match status" value="1"/>
</dbReference>
<dbReference type="EMBL" id="JAAQRI010000150">
    <property type="protein sequence ID" value="KAF5632641.1"/>
    <property type="molecule type" value="Genomic_DNA"/>
</dbReference>
<feature type="region of interest" description="Disordered" evidence="7">
    <location>
        <begin position="1"/>
        <end position="21"/>
    </location>
</feature>
<feature type="transmembrane region" description="Helical" evidence="8">
    <location>
        <begin position="126"/>
        <end position="150"/>
    </location>
</feature>
<accession>A0A8H5VR75</accession>
<keyword evidence="4 8" id="KW-1133">Transmembrane helix</keyword>
<dbReference type="GeneID" id="59306374"/>
<protein>
    <submittedName>
        <fullName evidence="10">Tetracycline resistance TCR1</fullName>
    </submittedName>
</protein>
<feature type="transmembrane region" description="Helical" evidence="8">
    <location>
        <begin position="67"/>
        <end position="89"/>
    </location>
</feature>
<evidence type="ECO:0000313" key="10">
    <source>
        <dbReference type="EMBL" id="KAF5632641.1"/>
    </source>
</evidence>
<evidence type="ECO:0000256" key="1">
    <source>
        <dbReference type="ARBA" id="ARBA00004141"/>
    </source>
</evidence>
<dbReference type="RefSeq" id="XP_037205514.1">
    <property type="nucleotide sequence ID" value="XM_037354104.1"/>
</dbReference>
<feature type="transmembrane region" description="Helical" evidence="8">
    <location>
        <begin position="447"/>
        <end position="470"/>
    </location>
</feature>
<keyword evidence="11" id="KW-1185">Reference proteome</keyword>
<feature type="transmembrane region" description="Helical" evidence="8">
    <location>
        <begin position="101"/>
        <end position="120"/>
    </location>
</feature>
<keyword evidence="6" id="KW-0325">Glycoprotein</keyword>
<evidence type="ECO:0000313" key="11">
    <source>
        <dbReference type="Proteomes" id="UP000530670"/>
    </source>
</evidence>
<evidence type="ECO:0000256" key="8">
    <source>
        <dbReference type="SAM" id="Phobius"/>
    </source>
</evidence>
<feature type="transmembrane region" description="Helical" evidence="8">
    <location>
        <begin position="162"/>
        <end position="183"/>
    </location>
</feature>
<dbReference type="InterPro" id="IPR011701">
    <property type="entry name" value="MFS"/>
</dbReference>
<dbReference type="GO" id="GO:0022857">
    <property type="term" value="F:transmembrane transporter activity"/>
    <property type="evidence" value="ECO:0007669"/>
    <property type="project" value="InterPro"/>
</dbReference>
<feature type="transmembrane region" description="Helical" evidence="8">
    <location>
        <begin position="385"/>
        <end position="405"/>
    </location>
</feature>
<feature type="transmembrane region" description="Helical" evidence="8">
    <location>
        <begin position="513"/>
        <end position="531"/>
    </location>
</feature>
<comment type="caution">
    <text evidence="10">The sequence shown here is derived from an EMBL/GenBank/DDBJ whole genome shotgun (WGS) entry which is preliminary data.</text>
</comment>
<evidence type="ECO:0000259" key="9">
    <source>
        <dbReference type="PROSITE" id="PS50850"/>
    </source>
</evidence>
<keyword evidence="5 8" id="KW-0472">Membrane</keyword>
<dbReference type="GO" id="GO:0016020">
    <property type="term" value="C:membrane"/>
    <property type="evidence" value="ECO:0007669"/>
    <property type="project" value="UniProtKB-SubCell"/>
</dbReference>
<evidence type="ECO:0000256" key="6">
    <source>
        <dbReference type="ARBA" id="ARBA00023180"/>
    </source>
</evidence>
<organism evidence="10 11">
    <name type="scientific">Fusarium tjaetaba</name>
    <dbReference type="NCBI Taxonomy" id="1567544"/>
    <lineage>
        <taxon>Eukaryota</taxon>
        <taxon>Fungi</taxon>
        <taxon>Dikarya</taxon>
        <taxon>Ascomycota</taxon>
        <taxon>Pezizomycotina</taxon>
        <taxon>Sordariomycetes</taxon>
        <taxon>Hypocreomycetidae</taxon>
        <taxon>Hypocreales</taxon>
        <taxon>Nectriaceae</taxon>
        <taxon>Fusarium</taxon>
        <taxon>Fusarium fujikuroi species complex</taxon>
    </lineage>
</organism>
<dbReference type="PANTHER" id="PTHR23504:SF15">
    <property type="entry name" value="MAJOR FACILITATOR SUPERFAMILY (MFS) PROFILE DOMAIN-CONTAINING PROTEIN"/>
    <property type="match status" value="1"/>
</dbReference>
<feature type="transmembrane region" description="Helical" evidence="8">
    <location>
        <begin position="482"/>
        <end position="507"/>
    </location>
</feature>
<comment type="subcellular location">
    <subcellularLocation>
        <location evidence="1">Membrane</location>
        <topology evidence="1">Multi-pass membrane protein</topology>
    </subcellularLocation>
</comment>
<dbReference type="AlphaFoldDB" id="A0A8H5VR75"/>
<feature type="transmembrane region" description="Helical" evidence="8">
    <location>
        <begin position="30"/>
        <end position="55"/>
    </location>
</feature>
<evidence type="ECO:0000256" key="7">
    <source>
        <dbReference type="SAM" id="MobiDB-lite"/>
    </source>
</evidence>
<dbReference type="Gene3D" id="1.20.1250.20">
    <property type="entry name" value="MFS general substrate transporter like domains"/>
    <property type="match status" value="1"/>
</dbReference>
<dbReference type="CDD" id="cd17330">
    <property type="entry name" value="MFS_SLC46_TetA_like"/>
    <property type="match status" value="1"/>
</dbReference>
<feature type="transmembrane region" description="Helical" evidence="8">
    <location>
        <begin position="417"/>
        <end position="435"/>
    </location>
</feature>
<dbReference type="Pfam" id="PF07690">
    <property type="entry name" value="MFS_1"/>
    <property type="match status" value="1"/>
</dbReference>
<gene>
    <name evidence="10" type="ORF">FTJAE_7392</name>
</gene>
<dbReference type="PROSITE" id="PS50850">
    <property type="entry name" value="MFS"/>
    <property type="match status" value="1"/>
</dbReference>
<dbReference type="PANTHER" id="PTHR23504">
    <property type="entry name" value="MAJOR FACILITATOR SUPERFAMILY DOMAIN-CONTAINING PROTEIN 10"/>
    <property type="match status" value="1"/>
</dbReference>
<keyword evidence="2" id="KW-0813">Transport</keyword>
<proteinExistence type="predicted"/>
<keyword evidence="3 8" id="KW-0812">Transmembrane</keyword>
<feature type="domain" description="Major facilitator superfamily (MFS) profile" evidence="9">
    <location>
        <begin position="29"/>
        <end position="540"/>
    </location>
</feature>
<name>A0A8H5VR75_9HYPO</name>
<dbReference type="InterPro" id="IPR036259">
    <property type="entry name" value="MFS_trans_sf"/>
</dbReference>
<sequence length="566" mass="62272">MARSRQMTAANREAAGRNERPLPPFPAKQMFVLACCRICEPIAFMSIFPYIYYMIQDFNITDDSNKISVYAGMVTSAFTLAEFSTGVLWGRLSDKIGRKPVLLFGLLGTALSVLVFGFAPSLPVALFARALGGLLNGNIGVLQTTVAELVTVKEHQPRAYTIMPMVWCIGSIVGPMIGGALARPCISYPEIFARGTIWDRYPYLLPNLFSAATVFFGVIIGLLFLDETHAEKKSQRDRGREIGDYLASWFGGVASCNGRGRSPEKQALLDGKQNVQYLSTSVRPGSAHSDEALPAYRSQENSPRLAPQPDAQSLNEAPLEPIVVRKSKTFTKPVIMNIISYGILAFHTMTFDQLFPVFLSTKRPEHPVHDLPFKFTDGFGLETKMIGVIMSVQGLYSLFSNYLIVPPVTRRLGSLRLFRILAFSYFALYLVTPYLVLLPESMRMPAIYLLVIWKCTFSTMAYPSNAILLANSAPSKQVLGTINGIAASTASLCRALGPTLSGLLYSWGLQTGYSGLAWWFSGLITIVGAYLSSQITEGGPQDDVLPEEDPLLDEGLFTDYDEEESV</sequence>
<evidence type="ECO:0000256" key="3">
    <source>
        <dbReference type="ARBA" id="ARBA00022692"/>
    </source>
</evidence>
<evidence type="ECO:0000256" key="4">
    <source>
        <dbReference type="ARBA" id="ARBA00022989"/>
    </source>
</evidence>
<dbReference type="InterPro" id="IPR020846">
    <property type="entry name" value="MFS_dom"/>
</dbReference>
<dbReference type="Proteomes" id="UP000530670">
    <property type="component" value="Unassembled WGS sequence"/>
</dbReference>
<feature type="transmembrane region" description="Helical" evidence="8">
    <location>
        <begin position="334"/>
        <end position="355"/>
    </location>
</feature>
<evidence type="ECO:0000256" key="5">
    <source>
        <dbReference type="ARBA" id="ARBA00023136"/>
    </source>
</evidence>